<evidence type="ECO:0000313" key="3">
    <source>
        <dbReference type="EMBL" id="CAL1148368.1"/>
    </source>
</evidence>
<feature type="compositionally biased region" description="Basic and acidic residues" evidence="1">
    <location>
        <begin position="489"/>
        <end position="501"/>
    </location>
</feature>
<evidence type="ECO:0000256" key="1">
    <source>
        <dbReference type="SAM" id="MobiDB-lite"/>
    </source>
</evidence>
<dbReference type="EMBL" id="CAMXCT030002020">
    <property type="protein sequence ID" value="CAL4782305.1"/>
    <property type="molecule type" value="Genomic_DNA"/>
</dbReference>
<feature type="compositionally biased region" description="Basic and acidic residues" evidence="1">
    <location>
        <begin position="415"/>
        <end position="427"/>
    </location>
</feature>
<feature type="compositionally biased region" description="Basic and acidic residues" evidence="1">
    <location>
        <begin position="626"/>
        <end position="640"/>
    </location>
</feature>
<feature type="compositionally biased region" description="Basic and acidic residues" evidence="1">
    <location>
        <begin position="100"/>
        <end position="115"/>
    </location>
</feature>
<feature type="compositionally biased region" description="Basic and acidic residues" evidence="1">
    <location>
        <begin position="166"/>
        <end position="176"/>
    </location>
</feature>
<dbReference type="EMBL" id="CAMXCT010002020">
    <property type="protein sequence ID" value="CAI3994993.1"/>
    <property type="molecule type" value="Genomic_DNA"/>
</dbReference>
<keyword evidence="4" id="KW-1185">Reference proteome</keyword>
<protein>
    <submittedName>
        <fullName evidence="2">Uncharacterized protein</fullName>
    </submittedName>
</protein>
<feature type="region of interest" description="Disordered" evidence="1">
    <location>
        <begin position="665"/>
        <end position="697"/>
    </location>
</feature>
<dbReference type="EMBL" id="CAMXCT020002020">
    <property type="protein sequence ID" value="CAL1148368.1"/>
    <property type="molecule type" value="Genomic_DNA"/>
</dbReference>
<sequence length="906" mass="98270">VFMTPKEAARIRAKKATTIPCPKLVEFEKQRMALEKAVKEDEKRAEKREKLLQEMRNATKEVKTTSKRKKTDEQKGEHNGTANVGAETNDENKSSLQAVREAKEKIAQLDKEAKRAGSAGNTTETGKPTKKDKKEKKEKKATPQSGSTPDADKVSKSSARANAEATKSEHSKKDTMTEDNSTGSAHGSTPENATEKGKQPKEKKDKKEKKEKKATPQEDESTPGGDRISKSSAPANAEATKSEHSKKDKTTEDNSTGSAHGSTPENATEKGKQPKEKKDKKEKKEQKATPQEDESTADADKVSKSSAPANAEATKSEHSKKDTTTEDNSTGSAHGSTPENATEKGKQPKEKKDKKEKKEKKATPQEDESTPGGDKVSKSSAPTNAEATKSEHSKKDTTTEDNSTGSAHGSTPENATEKGKQPKEKKDKKEKKEKKATPQEDESTPGADKISKSSAPAIAEATKSEHSKKDTTTEGNSTGSAHGSTPENATEKSKQPKEKKDKKEKKEKKATPQEGESTPGGDKVSKSSAPAIAEATKSEHSKKDKTTEDNSIGSAHGSTPENATEKGKQPKEKKDKKEKKEKKSKDDEPTPDAGNVSDQHSTEKPKSATCSTLCLLDQARPLKVQKPKDDSKKRKSDMLLERQSTLASIDGLLLESPLTGSVARKLFGDDASPHSASSPPTTEKKERKKVLTEEEKAKIQAPNVKKARMYKVLREVVEENQSGTSAETSASLSGRVRDGGAKQLLAKQLQGLNSSTPEFMNLTTGQIRCKKPKKEKSPVDEAIAEMKKISKKWNQVVNELPKMIKDLQDYNVRNCSELVTALDAHEVPAATGWQRVETYLGAPASEVDPMDFQAKLECEKNEIAVIMGDISDAKRRLSAAKGPKKGKGRAAKKADPSSDEAESVED</sequence>
<evidence type="ECO:0000313" key="2">
    <source>
        <dbReference type="EMBL" id="CAI3994993.1"/>
    </source>
</evidence>
<dbReference type="AlphaFoldDB" id="A0A9P1CPW9"/>
<feature type="compositionally biased region" description="Polar residues" evidence="1">
    <location>
        <begin position="549"/>
        <end position="562"/>
    </location>
</feature>
<feature type="compositionally biased region" description="Basic residues" evidence="1">
    <location>
        <begin position="876"/>
        <end position="891"/>
    </location>
</feature>
<feature type="compositionally biased region" description="Polar residues" evidence="1">
    <location>
        <begin position="473"/>
        <end position="488"/>
    </location>
</feature>
<feature type="compositionally biased region" description="Basic and acidic residues" evidence="1">
    <location>
        <begin position="341"/>
        <end position="353"/>
    </location>
</feature>
<feature type="compositionally biased region" description="Basic and acidic residues" evidence="1">
    <location>
        <begin position="193"/>
        <end position="205"/>
    </location>
</feature>
<proteinExistence type="predicted"/>
<organism evidence="2">
    <name type="scientific">Cladocopium goreaui</name>
    <dbReference type="NCBI Taxonomy" id="2562237"/>
    <lineage>
        <taxon>Eukaryota</taxon>
        <taxon>Sar</taxon>
        <taxon>Alveolata</taxon>
        <taxon>Dinophyceae</taxon>
        <taxon>Suessiales</taxon>
        <taxon>Symbiodiniaceae</taxon>
        <taxon>Cladocopium</taxon>
    </lineage>
</organism>
<feature type="compositionally biased region" description="Basic and acidic residues" evidence="1">
    <location>
        <begin position="563"/>
        <end position="575"/>
    </location>
</feature>
<feature type="region of interest" description="Disordered" evidence="1">
    <location>
        <begin position="36"/>
        <end position="641"/>
    </location>
</feature>
<feature type="compositionally biased region" description="Basic residues" evidence="1">
    <location>
        <begin position="128"/>
        <end position="139"/>
    </location>
</feature>
<feature type="compositionally biased region" description="Basic and acidic residues" evidence="1">
    <location>
        <begin position="240"/>
        <end position="252"/>
    </location>
</feature>
<feature type="compositionally biased region" description="Basic and acidic residues" evidence="1">
    <location>
        <begin position="462"/>
        <end position="472"/>
    </location>
</feature>
<feature type="compositionally biased region" description="Polar residues" evidence="1">
    <location>
        <begin position="378"/>
        <end position="387"/>
    </location>
</feature>
<feature type="compositionally biased region" description="Polar residues" evidence="1">
    <location>
        <begin position="253"/>
        <end position="266"/>
    </location>
</feature>
<evidence type="ECO:0000313" key="4">
    <source>
        <dbReference type="Proteomes" id="UP001152797"/>
    </source>
</evidence>
<feature type="compositionally biased region" description="Basic and acidic residues" evidence="1">
    <location>
        <begin position="536"/>
        <end position="548"/>
    </location>
</feature>
<feature type="compositionally biased region" description="Basic and acidic residues" evidence="1">
    <location>
        <begin position="682"/>
        <end position="697"/>
    </location>
</feature>
<comment type="caution">
    <text evidence="2">The sequence shown here is derived from an EMBL/GenBank/DDBJ whole genome shotgun (WGS) entry which is preliminary data.</text>
</comment>
<feature type="compositionally biased region" description="Basic and acidic residues" evidence="1">
    <location>
        <begin position="314"/>
        <end position="324"/>
    </location>
</feature>
<feature type="region of interest" description="Disordered" evidence="1">
    <location>
        <begin position="876"/>
        <end position="906"/>
    </location>
</feature>
<feature type="compositionally biased region" description="Polar residues" evidence="1">
    <location>
        <begin position="178"/>
        <end position="192"/>
    </location>
</feature>
<gene>
    <name evidence="2" type="ORF">C1SCF055_LOCUS21602</name>
</gene>
<feature type="compositionally biased region" description="Basic and acidic residues" evidence="1">
    <location>
        <begin position="36"/>
        <end position="78"/>
    </location>
</feature>
<feature type="compositionally biased region" description="Acidic residues" evidence="1">
    <location>
        <begin position="897"/>
        <end position="906"/>
    </location>
</feature>
<dbReference type="Proteomes" id="UP001152797">
    <property type="component" value="Unassembled WGS sequence"/>
</dbReference>
<reference evidence="3" key="2">
    <citation type="submission" date="2024-04" db="EMBL/GenBank/DDBJ databases">
        <authorList>
            <person name="Chen Y."/>
            <person name="Shah S."/>
            <person name="Dougan E. K."/>
            <person name="Thang M."/>
            <person name="Chan C."/>
        </authorList>
    </citation>
    <scope>NUCLEOTIDE SEQUENCE [LARGE SCALE GENOMIC DNA]</scope>
</reference>
<feature type="compositionally biased region" description="Polar residues" evidence="1">
    <location>
        <begin position="400"/>
        <end position="414"/>
    </location>
</feature>
<feature type="compositionally biased region" description="Basic and acidic residues" evidence="1">
    <location>
        <begin position="267"/>
        <end position="287"/>
    </location>
</feature>
<reference evidence="2" key="1">
    <citation type="submission" date="2022-10" db="EMBL/GenBank/DDBJ databases">
        <authorList>
            <person name="Chen Y."/>
            <person name="Dougan E. K."/>
            <person name="Chan C."/>
            <person name="Rhodes N."/>
            <person name="Thang M."/>
        </authorList>
    </citation>
    <scope>NUCLEOTIDE SEQUENCE</scope>
</reference>
<feature type="compositionally biased region" description="Basic and acidic residues" evidence="1">
    <location>
        <begin position="388"/>
        <end position="398"/>
    </location>
</feature>
<accession>A0A9P1CPW9</accession>
<name>A0A9P1CPW9_9DINO</name>
<feature type="non-terminal residue" evidence="2">
    <location>
        <position position="906"/>
    </location>
</feature>
<feature type="compositionally biased region" description="Polar residues" evidence="1">
    <location>
        <begin position="326"/>
        <end position="340"/>
    </location>
</feature>